<dbReference type="AlphaFoldDB" id="A0A6P1MIE4"/>
<evidence type="ECO:0000313" key="1">
    <source>
        <dbReference type="EMBL" id="QHI71758.1"/>
    </source>
</evidence>
<gene>
    <name evidence="1" type="ORF">Ami3637_04580</name>
</gene>
<protein>
    <submittedName>
        <fullName evidence="1">Uncharacterized protein</fullName>
    </submittedName>
</protein>
<dbReference type="KEGG" id="amic:Ami3637_04580"/>
<accession>A0A6P1MIE4</accession>
<dbReference type="EMBL" id="CP047591">
    <property type="protein sequence ID" value="QHI71758.1"/>
    <property type="molecule type" value="Genomic_DNA"/>
</dbReference>
<reference evidence="1 2" key="1">
    <citation type="submission" date="2020-01" db="EMBL/GenBank/DDBJ databases">
        <title>Genomic analysis of Aminipila sp. CBA3637.</title>
        <authorList>
            <person name="Kim Y.B."/>
            <person name="Roh S.W."/>
        </authorList>
    </citation>
    <scope>NUCLEOTIDE SEQUENCE [LARGE SCALE GENOMIC DNA]</scope>
    <source>
        <strain evidence="1 2">CBA3637</strain>
    </source>
</reference>
<dbReference type="Proteomes" id="UP000463883">
    <property type="component" value="Chromosome"/>
</dbReference>
<proteinExistence type="predicted"/>
<name>A0A6P1MIE4_9FIRM</name>
<dbReference type="RefSeq" id="WP_162361532.1">
    <property type="nucleotide sequence ID" value="NZ_CP047591.1"/>
</dbReference>
<sequence>MKNKIIELSKQGKVDEIRFINTDDLTEEYIGDLGKFAGRQPKEIMPEAKTVIVFSTYIGKFVTDFSARYGRTSRLVLSGYYANIVKPLIPIQEFLISEGYKAHIVDGESDEVSIP</sequence>
<organism evidence="1 2">
    <name type="scientific">Aminipila terrae</name>
    <dbReference type="NCBI Taxonomy" id="2697030"/>
    <lineage>
        <taxon>Bacteria</taxon>
        <taxon>Bacillati</taxon>
        <taxon>Bacillota</taxon>
        <taxon>Clostridia</taxon>
        <taxon>Peptostreptococcales</taxon>
        <taxon>Anaerovoracaceae</taxon>
        <taxon>Aminipila</taxon>
    </lineage>
</organism>
<evidence type="ECO:0000313" key="2">
    <source>
        <dbReference type="Proteomes" id="UP000463883"/>
    </source>
</evidence>
<keyword evidence="2" id="KW-1185">Reference proteome</keyword>